<comment type="cofactor">
    <cofactor evidence="1 9">
        <name>(R)-lipoate</name>
        <dbReference type="ChEBI" id="CHEBI:83088"/>
    </cofactor>
</comment>
<evidence type="ECO:0000256" key="5">
    <source>
        <dbReference type="ARBA" id="ARBA00022823"/>
    </source>
</evidence>
<evidence type="ECO:0000256" key="7">
    <source>
        <dbReference type="ARBA" id="ARBA00023128"/>
    </source>
</evidence>
<evidence type="ECO:0000256" key="9">
    <source>
        <dbReference type="RuleBase" id="RU003423"/>
    </source>
</evidence>
<dbReference type="Pfam" id="PF00364">
    <property type="entry name" value="Biotin_lipoyl"/>
    <property type="match status" value="1"/>
</dbReference>
<evidence type="ECO:0000256" key="4">
    <source>
        <dbReference type="ARBA" id="ARBA00022679"/>
    </source>
</evidence>
<dbReference type="InterPro" id="IPR036625">
    <property type="entry name" value="E3-bd_dom_sf"/>
</dbReference>
<dbReference type="SUPFAM" id="SSF51230">
    <property type="entry name" value="Single hybrid motif"/>
    <property type="match status" value="1"/>
</dbReference>
<dbReference type="GO" id="GO:0031405">
    <property type="term" value="F:lipoic acid binding"/>
    <property type="evidence" value="ECO:0007669"/>
    <property type="project" value="TreeGrafter"/>
</dbReference>
<dbReference type="STRING" id="454130.A0A0U5GWN4"/>
<dbReference type="Gene3D" id="2.40.50.100">
    <property type="match status" value="1"/>
</dbReference>
<dbReference type="Pfam" id="PF02817">
    <property type="entry name" value="E3_binding"/>
    <property type="match status" value="1"/>
</dbReference>
<dbReference type="InterPro" id="IPR023213">
    <property type="entry name" value="CAT-like_dom_sf"/>
</dbReference>
<dbReference type="Proteomes" id="UP000054771">
    <property type="component" value="Unassembled WGS sequence"/>
</dbReference>
<dbReference type="AlphaFoldDB" id="A0A0U5GWN4"/>
<dbReference type="Gene3D" id="3.30.559.10">
    <property type="entry name" value="Chloramphenicol acetyltransferase-like domain"/>
    <property type="match status" value="1"/>
</dbReference>
<reference evidence="14" key="1">
    <citation type="journal article" date="2016" name="Genome Announc.">
        <title>Draft genome sequences of fungus Aspergillus calidoustus.</title>
        <authorList>
            <person name="Horn F."/>
            <person name="Linde J."/>
            <person name="Mattern D.J."/>
            <person name="Walther G."/>
            <person name="Guthke R."/>
            <person name="Scherlach K."/>
            <person name="Martin K."/>
            <person name="Brakhage A.A."/>
            <person name="Petzke L."/>
            <person name="Valiante V."/>
        </authorList>
    </citation>
    <scope>NUCLEOTIDE SEQUENCE [LARGE SCALE GENOMIC DNA]</scope>
    <source>
        <strain evidence="14">SF006504</strain>
    </source>
</reference>
<gene>
    <name evidence="13" type="ORF">ASPCAL09348</name>
</gene>
<evidence type="ECO:0000313" key="13">
    <source>
        <dbReference type="EMBL" id="CEN62716.1"/>
    </source>
</evidence>
<comment type="similarity">
    <text evidence="3 9">Belongs to the 2-oxoacid dehydrogenase family.</text>
</comment>
<dbReference type="EMBL" id="CDMC01000007">
    <property type="protein sequence ID" value="CEN62716.1"/>
    <property type="molecule type" value="Genomic_DNA"/>
</dbReference>
<evidence type="ECO:0000313" key="14">
    <source>
        <dbReference type="Proteomes" id="UP000054771"/>
    </source>
</evidence>
<keyword evidence="7" id="KW-0496">Mitochondrion</keyword>
<dbReference type="InterPro" id="IPR004167">
    <property type="entry name" value="PSBD"/>
</dbReference>
<keyword evidence="5 9" id="KW-0450">Lipoyl</keyword>
<dbReference type="InterPro" id="IPR001078">
    <property type="entry name" value="2-oxoacid_DH_actylTfrase"/>
</dbReference>
<sequence>MAALACRSRGREWALSKLGRCPLTAKPQYPRLCGYRYFHETPSQAKLQPYLLADIGEGITECRIVQWFVKPGDRVNQFDAVCEVQSDKASVEVGTHAKNLITSRYDGVIGKLHHEVDEIASVGQPLLDIDVEDSTADQGNPILEEPPAEAARDSVPHLDNDMQSESLQKKAFDVSSAENPSSAKSRARAVLAMPAARVMLKQHGIDISDVLGTGVEGRIMKEDVQRYLNGRVTPQQPPTLMAAATASDVTISPTPTERQMFKVMTDSLSIPHLGYTHSVDLTALDSIRQKHNARKDLASEVLGRPAPKLTFLPIIIKALSIAFQHHKKLNSHLVVAGESQKPELVLKGSHDFGIAVDTPKGLLVPVIRGVQTRSIMSIAEEINRLSDFAKQGKLKPSDLQGATFTVSNIGSIGGNVVSPIIVPPMVGILAVGKVERIARFMMDAKGEEQIVKRQEAVLSWSVDHRVLDGASVARCANLVSSILEEIDGVSLALM</sequence>
<dbReference type="PANTHER" id="PTHR43178:SF5">
    <property type="entry name" value="LIPOAMIDE ACYLTRANSFERASE COMPONENT OF BRANCHED-CHAIN ALPHA-KETO ACID DEHYDROGENASE COMPLEX, MITOCHONDRIAL"/>
    <property type="match status" value="1"/>
</dbReference>
<dbReference type="PANTHER" id="PTHR43178">
    <property type="entry name" value="DIHYDROLIPOAMIDE ACETYLTRANSFERASE COMPONENT OF PYRUVATE DEHYDROGENASE COMPLEX"/>
    <property type="match status" value="1"/>
</dbReference>
<evidence type="ECO:0000259" key="11">
    <source>
        <dbReference type="PROSITE" id="PS50968"/>
    </source>
</evidence>
<comment type="subcellular location">
    <subcellularLocation>
        <location evidence="2">Mitochondrion matrix</location>
    </subcellularLocation>
</comment>
<proteinExistence type="inferred from homology"/>
<dbReference type="GO" id="GO:0016407">
    <property type="term" value="F:acetyltransferase activity"/>
    <property type="evidence" value="ECO:0007669"/>
    <property type="project" value="TreeGrafter"/>
</dbReference>
<keyword evidence="4 9" id="KW-0808">Transferase</keyword>
<evidence type="ECO:0000256" key="3">
    <source>
        <dbReference type="ARBA" id="ARBA00007317"/>
    </source>
</evidence>
<dbReference type="PROSITE" id="PS51826">
    <property type="entry name" value="PSBD"/>
    <property type="match status" value="1"/>
</dbReference>
<dbReference type="InterPro" id="IPR011053">
    <property type="entry name" value="Single_hybrid_motif"/>
</dbReference>
<feature type="domain" description="Peripheral subunit-binding (PSBD)" evidence="12">
    <location>
        <begin position="191"/>
        <end position="228"/>
    </location>
</feature>
<dbReference type="SUPFAM" id="SSF52777">
    <property type="entry name" value="CoA-dependent acyltransferases"/>
    <property type="match status" value="1"/>
</dbReference>
<evidence type="ECO:0000256" key="6">
    <source>
        <dbReference type="ARBA" id="ARBA00022946"/>
    </source>
</evidence>
<dbReference type="PROSITE" id="PS50968">
    <property type="entry name" value="BIOTINYL_LIPOYL"/>
    <property type="match status" value="1"/>
</dbReference>
<dbReference type="FunFam" id="3.30.559.10:FF:000007">
    <property type="entry name" value="Dihydrolipoamide acetyltransferase component of pyruvate dehydrogenase complex"/>
    <property type="match status" value="1"/>
</dbReference>
<evidence type="ECO:0000256" key="8">
    <source>
        <dbReference type="ARBA" id="ARBA00023315"/>
    </source>
</evidence>
<dbReference type="GO" id="GO:0045333">
    <property type="term" value="P:cellular respiration"/>
    <property type="evidence" value="ECO:0007669"/>
    <property type="project" value="UniProtKB-ARBA"/>
</dbReference>
<dbReference type="Pfam" id="PF00198">
    <property type="entry name" value="2-oxoacid_dh"/>
    <property type="match status" value="1"/>
</dbReference>
<dbReference type="CDD" id="cd06849">
    <property type="entry name" value="lipoyl_domain"/>
    <property type="match status" value="1"/>
</dbReference>
<dbReference type="SUPFAM" id="SSF47005">
    <property type="entry name" value="Peripheral subunit-binding domain of 2-oxo acid dehydrogenase complex"/>
    <property type="match status" value="1"/>
</dbReference>
<dbReference type="InterPro" id="IPR050743">
    <property type="entry name" value="2-oxoacid_DH_E2_comp"/>
</dbReference>
<keyword evidence="6" id="KW-0809">Transit peptide</keyword>
<dbReference type="InterPro" id="IPR000089">
    <property type="entry name" value="Biotin_lipoyl"/>
</dbReference>
<feature type="region of interest" description="Disordered" evidence="10">
    <location>
        <begin position="136"/>
        <end position="155"/>
    </location>
</feature>
<accession>A0A0U5GWN4</accession>
<dbReference type="FunFam" id="2.40.50.100:FF:000013">
    <property type="entry name" value="Dihydrolipoamide acetyltransferase component of pyruvate dehydrogenase complex"/>
    <property type="match status" value="1"/>
</dbReference>
<evidence type="ECO:0000256" key="1">
    <source>
        <dbReference type="ARBA" id="ARBA00001938"/>
    </source>
</evidence>
<dbReference type="GO" id="GO:0005759">
    <property type="term" value="C:mitochondrial matrix"/>
    <property type="evidence" value="ECO:0007669"/>
    <property type="project" value="UniProtKB-SubCell"/>
</dbReference>
<keyword evidence="8 9" id="KW-0012">Acyltransferase</keyword>
<keyword evidence="14" id="KW-1185">Reference proteome</keyword>
<feature type="domain" description="Lipoyl-binding" evidence="11">
    <location>
        <begin position="47"/>
        <end position="130"/>
    </location>
</feature>
<evidence type="ECO:0000256" key="2">
    <source>
        <dbReference type="ARBA" id="ARBA00004305"/>
    </source>
</evidence>
<dbReference type="OMA" id="IPHVTNF"/>
<dbReference type="Gene3D" id="4.10.320.10">
    <property type="entry name" value="E3-binding domain"/>
    <property type="match status" value="1"/>
</dbReference>
<evidence type="ECO:0000259" key="12">
    <source>
        <dbReference type="PROSITE" id="PS51826"/>
    </source>
</evidence>
<protein>
    <recommendedName>
        <fullName evidence="9">Dihydrolipoamide acetyltransferase component of pyruvate dehydrogenase complex</fullName>
        <ecNumber evidence="9">2.3.1.-</ecNumber>
    </recommendedName>
</protein>
<name>A0A0U5GWN4_ASPCI</name>
<dbReference type="EC" id="2.3.1.-" evidence="9"/>
<organism evidence="13 14">
    <name type="scientific">Aspergillus calidoustus</name>
    <dbReference type="NCBI Taxonomy" id="454130"/>
    <lineage>
        <taxon>Eukaryota</taxon>
        <taxon>Fungi</taxon>
        <taxon>Dikarya</taxon>
        <taxon>Ascomycota</taxon>
        <taxon>Pezizomycotina</taxon>
        <taxon>Eurotiomycetes</taxon>
        <taxon>Eurotiomycetidae</taxon>
        <taxon>Eurotiales</taxon>
        <taxon>Aspergillaceae</taxon>
        <taxon>Aspergillus</taxon>
        <taxon>Aspergillus subgen. Nidulantes</taxon>
    </lineage>
</organism>
<dbReference type="OrthoDB" id="15567at2759"/>
<evidence type="ECO:0000256" key="10">
    <source>
        <dbReference type="SAM" id="MobiDB-lite"/>
    </source>
</evidence>